<comment type="caution">
    <text evidence="1">The sequence shown here is derived from an EMBL/GenBank/DDBJ whole genome shotgun (WGS) entry which is preliminary data.</text>
</comment>
<sequence length="152" mass="17228">MRHSLSDLTKDALKAYEAEFDTGRELQAAIRFRDRLDAIREVTTAKIAAWSDGQDDGAASLFNITVTATKGRRLVKTIRHGFSANGLYRAVINAKDLELEGKFDSVVIIFTFRGQQGFLPPDLWPEVLAMAKDIENLHHLTDWCRRYMGNWA</sequence>
<gene>
    <name evidence="1" type="ORF">B5E41_30320</name>
</gene>
<protein>
    <submittedName>
        <fullName evidence="1">Uncharacterized protein</fullName>
    </submittedName>
</protein>
<dbReference type="EMBL" id="MXPU01000042">
    <property type="protein sequence ID" value="OWO89540.1"/>
    <property type="molecule type" value="Genomic_DNA"/>
</dbReference>
<dbReference type="AlphaFoldDB" id="A0A246DKN0"/>
<reference evidence="1 2" key="1">
    <citation type="submission" date="2017-03" db="EMBL/GenBank/DDBJ databases">
        <title>Genome of strain Rhizobium sp. CNPSo 668.</title>
        <authorList>
            <person name="Ribeiro R."/>
        </authorList>
    </citation>
    <scope>NUCLEOTIDE SEQUENCE [LARGE SCALE GENOMIC DNA]</scope>
    <source>
        <strain evidence="1 2">CNPSo 668</strain>
    </source>
</reference>
<proteinExistence type="predicted"/>
<dbReference type="Proteomes" id="UP000197269">
    <property type="component" value="Unassembled WGS sequence"/>
</dbReference>
<dbReference type="RefSeq" id="WP_088397261.1">
    <property type="nucleotide sequence ID" value="NZ_MXPU01000042.1"/>
</dbReference>
<evidence type="ECO:0000313" key="1">
    <source>
        <dbReference type="EMBL" id="OWO89540.1"/>
    </source>
</evidence>
<accession>A0A246DKN0</accession>
<evidence type="ECO:0000313" key="2">
    <source>
        <dbReference type="Proteomes" id="UP000197269"/>
    </source>
</evidence>
<organism evidence="1 2">
    <name type="scientific">Rhizobium esperanzae</name>
    <dbReference type="NCBI Taxonomy" id="1967781"/>
    <lineage>
        <taxon>Bacteria</taxon>
        <taxon>Pseudomonadati</taxon>
        <taxon>Pseudomonadota</taxon>
        <taxon>Alphaproteobacteria</taxon>
        <taxon>Hyphomicrobiales</taxon>
        <taxon>Rhizobiaceae</taxon>
        <taxon>Rhizobium/Agrobacterium group</taxon>
        <taxon>Rhizobium</taxon>
    </lineage>
</organism>
<name>A0A246DKN0_9HYPH</name>